<keyword evidence="3 5" id="KW-0687">Ribonucleoprotein</keyword>
<dbReference type="PROSITE" id="PS00053">
    <property type="entry name" value="RIBOSOMAL_S8"/>
    <property type="match status" value="1"/>
</dbReference>
<dbReference type="GO" id="GO:0019843">
    <property type="term" value="F:rRNA binding"/>
    <property type="evidence" value="ECO:0007669"/>
    <property type="project" value="UniProtKB-UniRule"/>
</dbReference>
<dbReference type="GO" id="GO:0006412">
    <property type="term" value="P:translation"/>
    <property type="evidence" value="ECO:0007669"/>
    <property type="project" value="UniProtKB-UniRule"/>
</dbReference>
<evidence type="ECO:0000256" key="3">
    <source>
        <dbReference type="ARBA" id="ARBA00023274"/>
    </source>
</evidence>
<evidence type="ECO:0000256" key="6">
    <source>
        <dbReference type="RuleBase" id="RU003660"/>
    </source>
</evidence>
<comment type="similarity">
    <text evidence="1 5 6">Belongs to the universal ribosomal protein uS8 family.</text>
</comment>
<dbReference type="InterPro" id="IPR047863">
    <property type="entry name" value="Ribosomal_uS8_CS"/>
</dbReference>
<comment type="caution">
    <text evidence="7">The sequence shown here is derived from an EMBL/GenBank/DDBJ whole genome shotgun (WGS) entry which is preliminary data.</text>
</comment>
<dbReference type="Pfam" id="PF00410">
    <property type="entry name" value="Ribosomal_S8"/>
    <property type="match status" value="1"/>
</dbReference>
<evidence type="ECO:0000313" key="7">
    <source>
        <dbReference type="EMBL" id="PIR93343.1"/>
    </source>
</evidence>
<dbReference type="InterPro" id="IPR035987">
    <property type="entry name" value="Ribosomal_uS8_sf"/>
</dbReference>
<comment type="subunit">
    <text evidence="5">Part of the 30S ribosomal subunit. Contacts proteins S5 and S12.</text>
</comment>
<evidence type="ECO:0000313" key="8">
    <source>
        <dbReference type="Proteomes" id="UP000228626"/>
    </source>
</evidence>
<dbReference type="GO" id="GO:0005840">
    <property type="term" value="C:ribosome"/>
    <property type="evidence" value="ECO:0007669"/>
    <property type="project" value="UniProtKB-KW"/>
</dbReference>
<dbReference type="GO" id="GO:0003735">
    <property type="term" value="F:structural constituent of ribosome"/>
    <property type="evidence" value="ECO:0007669"/>
    <property type="project" value="InterPro"/>
</dbReference>
<proteinExistence type="inferred from homology"/>
<dbReference type="EMBL" id="PFAR01000015">
    <property type="protein sequence ID" value="PIR93343.1"/>
    <property type="molecule type" value="Genomic_DNA"/>
</dbReference>
<dbReference type="NCBIfam" id="NF001109">
    <property type="entry name" value="PRK00136.1"/>
    <property type="match status" value="1"/>
</dbReference>
<evidence type="ECO:0000256" key="2">
    <source>
        <dbReference type="ARBA" id="ARBA00022980"/>
    </source>
</evidence>
<protein>
    <recommendedName>
        <fullName evidence="4 5">Small ribosomal subunit protein uS8</fullName>
    </recommendedName>
</protein>
<dbReference type="InterPro" id="IPR000630">
    <property type="entry name" value="Ribosomal_uS8"/>
</dbReference>
<sequence>MTDPIADMLTRIRNAQAVKKTEVVLPFSNFKHSLGRLLVEEGWLAGIEKVKNGEKGAFDELRVKLKYNKSGKPAIIKLIKISKPGRRVYVNYQNLPYVLNNLGIAVISTSRGLMTNKRARREKVGGEILCEIY</sequence>
<keyword evidence="5" id="KW-0694">RNA-binding</keyword>
<name>A0A2H0V2M8_9BACT</name>
<evidence type="ECO:0000256" key="4">
    <source>
        <dbReference type="ARBA" id="ARBA00035258"/>
    </source>
</evidence>
<dbReference type="Proteomes" id="UP000228626">
    <property type="component" value="Unassembled WGS sequence"/>
</dbReference>
<gene>
    <name evidence="5" type="primary">rpsH</name>
    <name evidence="7" type="ORF">COT99_01290</name>
</gene>
<evidence type="ECO:0000256" key="5">
    <source>
        <dbReference type="HAMAP-Rule" id="MF_01302"/>
    </source>
</evidence>
<dbReference type="HAMAP" id="MF_01302_B">
    <property type="entry name" value="Ribosomal_uS8_B"/>
    <property type="match status" value="1"/>
</dbReference>
<reference evidence="8" key="1">
    <citation type="submission" date="2017-09" db="EMBL/GenBank/DDBJ databases">
        <title>Depth-based differentiation of microbial function through sediment-hosted aquifers and enrichment of novel symbionts in the deep terrestrial subsurface.</title>
        <authorList>
            <person name="Probst A.J."/>
            <person name="Ladd B."/>
            <person name="Jarett J.K."/>
            <person name="Geller-Mcgrath D.E."/>
            <person name="Sieber C.M.K."/>
            <person name="Emerson J.B."/>
            <person name="Anantharaman K."/>
            <person name="Thomas B.C."/>
            <person name="Malmstrom R."/>
            <person name="Stieglmeier M."/>
            <person name="Klingl A."/>
            <person name="Woyke T."/>
            <person name="Ryan C.M."/>
            <person name="Banfield J.F."/>
        </authorList>
    </citation>
    <scope>NUCLEOTIDE SEQUENCE [LARGE SCALE GENOMIC DNA]</scope>
</reference>
<dbReference type="Gene3D" id="3.30.1490.10">
    <property type="match status" value="1"/>
</dbReference>
<keyword evidence="5" id="KW-0699">rRNA-binding</keyword>
<dbReference type="GO" id="GO:0005737">
    <property type="term" value="C:cytoplasm"/>
    <property type="evidence" value="ECO:0007669"/>
    <property type="project" value="UniProtKB-ARBA"/>
</dbReference>
<comment type="function">
    <text evidence="5">One of the primary rRNA binding proteins, it binds directly to 16S rRNA central domain where it helps coordinate assembly of the platform of the 30S subunit.</text>
</comment>
<evidence type="ECO:0000256" key="1">
    <source>
        <dbReference type="ARBA" id="ARBA00006471"/>
    </source>
</evidence>
<dbReference type="SUPFAM" id="SSF56047">
    <property type="entry name" value="Ribosomal protein S8"/>
    <property type="match status" value="1"/>
</dbReference>
<dbReference type="PANTHER" id="PTHR11758">
    <property type="entry name" value="40S RIBOSOMAL PROTEIN S15A"/>
    <property type="match status" value="1"/>
</dbReference>
<dbReference type="GO" id="GO:1990904">
    <property type="term" value="C:ribonucleoprotein complex"/>
    <property type="evidence" value="ECO:0007669"/>
    <property type="project" value="UniProtKB-KW"/>
</dbReference>
<keyword evidence="2 5" id="KW-0689">Ribosomal protein</keyword>
<dbReference type="FunFam" id="3.30.1490.10:FF:000001">
    <property type="entry name" value="30S ribosomal protein S8"/>
    <property type="match status" value="1"/>
</dbReference>
<dbReference type="AlphaFoldDB" id="A0A2H0V2M8"/>
<dbReference type="Gene3D" id="3.30.1370.30">
    <property type="match status" value="1"/>
</dbReference>
<organism evidence="7 8">
    <name type="scientific">Candidatus Falkowbacteria bacterium CG10_big_fil_rev_8_21_14_0_10_43_10</name>
    <dbReference type="NCBI Taxonomy" id="1974567"/>
    <lineage>
        <taxon>Bacteria</taxon>
        <taxon>Candidatus Falkowiibacteriota</taxon>
    </lineage>
</organism>
<accession>A0A2H0V2M8</accession>